<dbReference type="InterPro" id="IPR013580">
    <property type="entry name" value="LI-POR_suB-like_C"/>
</dbReference>
<evidence type="ECO:0000313" key="3">
    <source>
        <dbReference type="Proteomes" id="UP001157733"/>
    </source>
</evidence>
<sequence length="147" mass="16236">MKFLCVPCDEQMETQKEGLLMTDDSKNIALKFKCKKCGHTIAMLTNKFETEFVSKLGVEAGGASEFGKMPFGMVGSSLAGGKEELKKSEPTDEADVEWTQEAKDRIQKVPFFVRGMAKKTVINFAKSKGIKVIDAALMDEVRDKVGM</sequence>
<dbReference type="InterPro" id="IPR042298">
    <property type="entry name" value="P-CP_red_C"/>
</dbReference>
<accession>A0ABM9HDP8</accession>
<dbReference type="Pfam" id="PF08369">
    <property type="entry name" value="PCP_red"/>
    <property type="match status" value="1"/>
</dbReference>
<proteinExistence type="predicted"/>
<keyword evidence="3" id="KW-1185">Reference proteome</keyword>
<feature type="domain" description="Light-independent protochlorophyllide reductase subunit B-like C-terminal" evidence="1">
    <location>
        <begin position="98"/>
        <end position="142"/>
    </location>
</feature>
<dbReference type="EMBL" id="OX336137">
    <property type="protein sequence ID" value="CAI2718205.1"/>
    <property type="molecule type" value="Genomic_DNA"/>
</dbReference>
<dbReference type="Gene3D" id="1.10.8.550">
    <property type="entry name" value="Proto-chlorophyllide reductase 57 kD subunit B"/>
    <property type="match status" value="1"/>
</dbReference>
<evidence type="ECO:0000259" key="1">
    <source>
        <dbReference type="Pfam" id="PF08369"/>
    </source>
</evidence>
<evidence type="ECO:0000313" key="2">
    <source>
        <dbReference type="EMBL" id="CAI2718205.1"/>
    </source>
</evidence>
<gene>
    <name evidence="2" type="ORF">NSPWAT_1346</name>
</gene>
<dbReference type="Proteomes" id="UP001157733">
    <property type="component" value="Chromosome"/>
</dbReference>
<dbReference type="RefSeq" id="WP_282011111.1">
    <property type="nucleotide sequence ID" value="NZ_OX336137.1"/>
</dbReference>
<name>A0ABM9HDP8_9BACT</name>
<reference evidence="2 3" key="1">
    <citation type="submission" date="2022-09" db="EMBL/GenBank/DDBJ databases">
        <authorList>
            <person name="Kop L."/>
        </authorList>
    </citation>
    <scope>NUCLEOTIDE SEQUENCE [LARGE SCALE GENOMIC DNA]</scope>
    <source>
        <strain evidence="2 3">347</strain>
    </source>
</reference>
<protein>
    <submittedName>
        <fullName evidence="2">PCP_red domain-containing protein</fullName>
    </submittedName>
</protein>
<organism evidence="2 3">
    <name type="scientific">Nitrospina watsonii</name>
    <dbReference type="NCBI Taxonomy" id="1323948"/>
    <lineage>
        <taxon>Bacteria</taxon>
        <taxon>Pseudomonadati</taxon>
        <taxon>Nitrospinota/Tectimicrobiota group</taxon>
        <taxon>Nitrospinota</taxon>
        <taxon>Nitrospinia</taxon>
        <taxon>Nitrospinales</taxon>
        <taxon>Nitrospinaceae</taxon>
        <taxon>Nitrospina</taxon>
    </lineage>
</organism>